<dbReference type="Proteomes" id="UP000242188">
    <property type="component" value="Unassembled WGS sequence"/>
</dbReference>
<feature type="transmembrane region" description="Helical" evidence="17">
    <location>
        <begin position="80"/>
        <end position="99"/>
    </location>
</feature>
<evidence type="ECO:0000256" key="7">
    <source>
        <dbReference type="ARBA" id="ARBA00022692"/>
    </source>
</evidence>
<keyword evidence="10 17" id="KW-1133">Transmembrane helix</keyword>
<evidence type="ECO:0000256" key="3">
    <source>
        <dbReference type="ARBA" id="ARBA00004477"/>
    </source>
</evidence>
<evidence type="ECO:0000256" key="14">
    <source>
        <dbReference type="ARBA" id="ARBA00038540"/>
    </source>
</evidence>
<comment type="caution">
    <text evidence="18">The sequence shown here is derived from an EMBL/GenBank/DDBJ whole genome shotgun (WGS) entry which is preliminary data.</text>
</comment>
<keyword evidence="6 18" id="KW-0808">Transferase</keyword>
<dbReference type="AlphaFoldDB" id="A0A210QLS5"/>
<dbReference type="EC" id="2.5.1.18" evidence="5"/>
<gene>
    <name evidence="18" type="ORF">KP79_PYT03990</name>
</gene>
<dbReference type="Pfam" id="PF01124">
    <property type="entry name" value="MAPEG"/>
    <property type="match status" value="1"/>
</dbReference>
<dbReference type="STRING" id="6573.A0A210QLS5"/>
<dbReference type="EMBL" id="NEDP02002992">
    <property type="protein sequence ID" value="OWF49688.1"/>
    <property type="molecule type" value="Genomic_DNA"/>
</dbReference>
<reference evidence="18 19" key="1">
    <citation type="journal article" date="2017" name="Nat. Ecol. Evol.">
        <title>Scallop genome provides insights into evolution of bilaterian karyotype and development.</title>
        <authorList>
            <person name="Wang S."/>
            <person name="Zhang J."/>
            <person name="Jiao W."/>
            <person name="Li J."/>
            <person name="Xun X."/>
            <person name="Sun Y."/>
            <person name="Guo X."/>
            <person name="Huan P."/>
            <person name="Dong B."/>
            <person name="Zhang L."/>
            <person name="Hu X."/>
            <person name="Sun X."/>
            <person name="Wang J."/>
            <person name="Zhao C."/>
            <person name="Wang Y."/>
            <person name="Wang D."/>
            <person name="Huang X."/>
            <person name="Wang R."/>
            <person name="Lv J."/>
            <person name="Li Y."/>
            <person name="Zhang Z."/>
            <person name="Liu B."/>
            <person name="Lu W."/>
            <person name="Hui Y."/>
            <person name="Liang J."/>
            <person name="Zhou Z."/>
            <person name="Hou R."/>
            <person name="Li X."/>
            <person name="Liu Y."/>
            <person name="Li H."/>
            <person name="Ning X."/>
            <person name="Lin Y."/>
            <person name="Zhao L."/>
            <person name="Xing Q."/>
            <person name="Dou J."/>
            <person name="Li Y."/>
            <person name="Mao J."/>
            <person name="Guo H."/>
            <person name="Dou H."/>
            <person name="Li T."/>
            <person name="Mu C."/>
            <person name="Jiang W."/>
            <person name="Fu Q."/>
            <person name="Fu X."/>
            <person name="Miao Y."/>
            <person name="Liu J."/>
            <person name="Yu Q."/>
            <person name="Li R."/>
            <person name="Liao H."/>
            <person name="Li X."/>
            <person name="Kong Y."/>
            <person name="Jiang Z."/>
            <person name="Chourrout D."/>
            <person name="Li R."/>
            <person name="Bao Z."/>
        </authorList>
    </citation>
    <scope>NUCLEOTIDE SEQUENCE [LARGE SCALE GENOMIC DNA]</scope>
    <source>
        <strain evidence="18 19">PY_sf001</strain>
    </source>
</reference>
<evidence type="ECO:0000256" key="10">
    <source>
        <dbReference type="ARBA" id="ARBA00022989"/>
    </source>
</evidence>
<evidence type="ECO:0000256" key="15">
    <source>
        <dbReference type="ARBA" id="ARBA00039397"/>
    </source>
</evidence>
<comment type="similarity">
    <text evidence="4">Belongs to the MAPEG family.</text>
</comment>
<dbReference type="InterPro" id="IPR001129">
    <property type="entry name" value="Membr-assoc_MAPEG"/>
</dbReference>
<organism evidence="18 19">
    <name type="scientific">Mizuhopecten yessoensis</name>
    <name type="common">Japanese scallop</name>
    <name type="synonym">Patinopecten yessoensis</name>
    <dbReference type="NCBI Taxonomy" id="6573"/>
    <lineage>
        <taxon>Eukaryota</taxon>
        <taxon>Metazoa</taxon>
        <taxon>Spiralia</taxon>
        <taxon>Lophotrochozoa</taxon>
        <taxon>Mollusca</taxon>
        <taxon>Bivalvia</taxon>
        <taxon>Autobranchia</taxon>
        <taxon>Pteriomorphia</taxon>
        <taxon>Pectinida</taxon>
        <taxon>Pectinoidea</taxon>
        <taxon>Pectinidae</taxon>
        <taxon>Mizuhopecten</taxon>
    </lineage>
</organism>
<keyword evidence="12" id="KW-0496">Mitochondrion</keyword>
<evidence type="ECO:0000256" key="12">
    <source>
        <dbReference type="ARBA" id="ARBA00023128"/>
    </source>
</evidence>
<feature type="transmembrane region" description="Helical" evidence="17">
    <location>
        <begin position="32"/>
        <end position="54"/>
    </location>
</feature>
<evidence type="ECO:0000313" key="18">
    <source>
        <dbReference type="EMBL" id="OWF49688.1"/>
    </source>
</evidence>
<dbReference type="PANTHER" id="PTHR10689">
    <property type="entry name" value="MICROSOMAL GLUTATHIONE S-TRANSFERASE 1"/>
    <property type="match status" value="1"/>
</dbReference>
<keyword evidence="13 17" id="KW-0472">Membrane</keyword>
<dbReference type="SUPFAM" id="SSF161084">
    <property type="entry name" value="MAPEG domain-like"/>
    <property type="match status" value="1"/>
</dbReference>
<evidence type="ECO:0000256" key="16">
    <source>
        <dbReference type="ARBA" id="ARBA00049385"/>
    </source>
</evidence>
<comment type="function">
    <text evidence="1">Conjugation of reduced glutathione to a wide number of exogenous and endogenous hydrophobic electrophiles.</text>
</comment>
<sequence>MEDRLQKGQTTVFNDVVVERTRRCHQNDIENVVPFVLVGVLYVLTGPDPCWAAFHFRLFTVSRMCHTITYLFAIPQPARASMFATGWLTVVSMAVSVLMRGKF</sequence>
<keyword evidence="7 17" id="KW-0812">Transmembrane</keyword>
<evidence type="ECO:0000256" key="4">
    <source>
        <dbReference type="ARBA" id="ARBA00010459"/>
    </source>
</evidence>
<dbReference type="GO" id="GO:0005789">
    <property type="term" value="C:endoplasmic reticulum membrane"/>
    <property type="evidence" value="ECO:0007669"/>
    <property type="project" value="UniProtKB-SubCell"/>
</dbReference>
<proteinExistence type="inferred from homology"/>
<protein>
    <recommendedName>
        <fullName evidence="15">Microsomal glutathione S-transferase 1</fullName>
        <ecNumber evidence="5">2.5.1.18</ecNumber>
    </recommendedName>
</protein>
<keyword evidence="8" id="KW-1000">Mitochondrion outer membrane</keyword>
<dbReference type="Gene3D" id="1.20.120.550">
    <property type="entry name" value="Membrane associated eicosanoid/glutathione metabolism-like domain"/>
    <property type="match status" value="1"/>
</dbReference>
<accession>A0A210QLS5</accession>
<evidence type="ECO:0000256" key="6">
    <source>
        <dbReference type="ARBA" id="ARBA00022679"/>
    </source>
</evidence>
<dbReference type="OrthoDB" id="193139at2759"/>
<keyword evidence="11" id="KW-0007">Acetylation</keyword>
<evidence type="ECO:0000256" key="8">
    <source>
        <dbReference type="ARBA" id="ARBA00022787"/>
    </source>
</evidence>
<evidence type="ECO:0000256" key="9">
    <source>
        <dbReference type="ARBA" id="ARBA00022824"/>
    </source>
</evidence>
<evidence type="ECO:0000313" key="19">
    <source>
        <dbReference type="Proteomes" id="UP000242188"/>
    </source>
</evidence>
<keyword evidence="19" id="KW-1185">Reference proteome</keyword>
<comment type="subcellular location">
    <subcellularLocation>
        <location evidence="3">Endoplasmic reticulum membrane</location>
        <topology evidence="3">Multi-pass membrane protein</topology>
    </subcellularLocation>
    <subcellularLocation>
        <location evidence="2">Mitochondrion outer membrane</location>
    </subcellularLocation>
</comment>
<evidence type="ECO:0000256" key="11">
    <source>
        <dbReference type="ARBA" id="ARBA00022990"/>
    </source>
</evidence>
<dbReference type="InterPro" id="IPR040162">
    <property type="entry name" value="MGST1-like"/>
</dbReference>
<evidence type="ECO:0000256" key="2">
    <source>
        <dbReference type="ARBA" id="ARBA00004294"/>
    </source>
</evidence>
<evidence type="ECO:0000256" key="5">
    <source>
        <dbReference type="ARBA" id="ARBA00012452"/>
    </source>
</evidence>
<dbReference type="InterPro" id="IPR023352">
    <property type="entry name" value="MAPEG-like_dom_sf"/>
</dbReference>
<evidence type="ECO:0000256" key="17">
    <source>
        <dbReference type="SAM" id="Phobius"/>
    </source>
</evidence>
<comment type="catalytic activity">
    <reaction evidence="16">
        <text>RX + glutathione = an S-substituted glutathione + a halide anion + H(+)</text>
        <dbReference type="Rhea" id="RHEA:16437"/>
        <dbReference type="ChEBI" id="CHEBI:15378"/>
        <dbReference type="ChEBI" id="CHEBI:16042"/>
        <dbReference type="ChEBI" id="CHEBI:17792"/>
        <dbReference type="ChEBI" id="CHEBI:57925"/>
        <dbReference type="ChEBI" id="CHEBI:90779"/>
        <dbReference type="EC" id="2.5.1.18"/>
    </reaction>
    <physiologicalReaction direction="left-to-right" evidence="16">
        <dbReference type="Rhea" id="RHEA:16438"/>
    </physiologicalReaction>
</comment>
<dbReference type="GO" id="GO:0005741">
    <property type="term" value="C:mitochondrial outer membrane"/>
    <property type="evidence" value="ECO:0007669"/>
    <property type="project" value="UniProtKB-SubCell"/>
</dbReference>
<dbReference type="PANTHER" id="PTHR10689:SF6">
    <property type="entry name" value="MICROSOMAL GLUTATHIONE S-TRANSFERASE 1"/>
    <property type="match status" value="1"/>
</dbReference>
<evidence type="ECO:0000256" key="13">
    <source>
        <dbReference type="ARBA" id="ARBA00023136"/>
    </source>
</evidence>
<keyword evidence="9" id="KW-0256">Endoplasmic reticulum</keyword>
<name>A0A210QLS5_MIZYE</name>
<dbReference type="GO" id="GO:0004364">
    <property type="term" value="F:glutathione transferase activity"/>
    <property type="evidence" value="ECO:0007669"/>
    <property type="project" value="UniProtKB-EC"/>
</dbReference>
<comment type="subunit">
    <text evidence="14">Homotrimer; The trimer binds only one molecule of glutathione.</text>
</comment>
<evidence type="ECO:0000256" key="1">
    <source>
        <dbReference type="ARBA" id="ARBA00003701"/>
    </source>
</evidence>